<keyword evidence="3" id="KW-1185">Reference proteome</keyword>
<feature type="compositionally biased region" description="Polar residues" evidence="1">
    <location>
        <begin position="171"/>
        <end position="188"/>
    </location>
</feature>
<proteinExistence type="predicted"/>
<feature type="region of interest" description="Disordered" evidence="1">
    <location>
        <begin position="1"/>
        <end position="21"/>
    </location>
</feature>
<evidence type="ECO:0000256" key="1">
    <source>
        <dbReference type="SAM" id="MobiDB-lite"/>
    </source>
</evidence>
<dbReference type="InterPro" id="IPR013240">
    <property type="entry name" value="DNA-dir_RNA_pol1_su_RPA34"/>
</dbReference>
<accession>A0A2G5BFE9</accession>
<evidence type="ECO:0008006" key="4">
    <source>
        <dbReference type="Google" id="ProtNLM"/>
    </source>
</evidence>
<dbReference type="Proteomes" id="UP000242474">
    <property type="component" value="Unassembled WGS sequence"/>
</dbReference>
<feature type="compositionally biased region" description="Basic and acidic residues" evidence="1">
    <location>
        <begin position="245"/>
        <end position="266"/>
    </location>
</feature>
<reference evidence="2 3" key="1">
    <citation type="journal article" date="2015" name="Genome Biol. Evol.">
        <title>Phylogenomic analyses indicate that early fungi evolved digesting cell walls of algal ancestors of land plants.</title>
        <authorList>
            <person name="Chang Y."/>
            <person name="Wang S."/>
            <person name="Sekimoto S."/>
            <person name="Aerts A.L."/>
            <person name="Choi C."/>
            <person name="Clum A."/>
            <person name="LaButti K.M."/>
            <person name="Lindquist E.A."/>
            <person name="Yee Ngan C."/>
            <person name="Ohm R.A."/>
            <person name="Salamov A.A."/>
            <person name="Grigoriev I.V."/>
            <person name="Spatafora J.W."/>
            <person name="Berbee M.L."/>
        </authorList>
    </citation>
    <scope>NUCLEOTIDE SEQUENCE [LARGE SCALE GENOMIC DNA]</scope>
    <source>
        <strain evidence="2 3">NRRL 1564</strain>
    </source>
</reference>
<dbReference type="PANTHER" id="PTHR28155:SF1">
    <property type="entry name" value="DNA-DIRECTED RNA POLYMERASE I SUBUNIT RPA34.5-DOMAIN-CONTAINING PROTEIN"/>
    <property type="match status" value="1"/>
</dbReference>
<feature type="region of interest" description="Disordered" evidence="1">
    <location>
        <begin position="171"/>
        <end position="280"/>
    </location>
</feature>
<dbReference type="AlphaFoldDB" id="A0A2G5BFE9"/>
<sequence length="280" mass="31165">MDVSSSRNYKPPRDFERQKGSTAEKFGISALENKELWVLRVPDNVSLRQLDGITIKLPSKAKNGDLGELAIGSSVYNITSSAGKDAAEFKEMAEMNLLVPDDDEESLLTIFPGQCAEHLSLVENINIPDSMEYAQEISTREPAVRPQPDNMKLRFIPYGFYSAKEYSAMNNDGSASTGLSETNSTASAITVPESIDTELSEPLPKKRKKSKPEESSNDSMDIDGNTENSSKKSKDKSKGSKKSKKDKEKSEIKKDKEKKEKSEVKEKKKKKDKKSKKVKD</sequence>
<dbReference type="Gene3D" id="6.20.250.70">
    <property type="match status" value="1"/>
</dbReference>
<dbReference type="GO" id="GO:0006360">
    <property type="term" value="P:transcription by RNA polymerase I"/>
    <property type="evidence" value="ECO:0007669"/>
    <property type="project" value="InterPro"/>
</dbReference>
<feature type="compositionally biased region" description="Basic and acidic residues" evidence="1">
    <location>
        <begin position="229"/>
        <end position="238"/>
    </location>
</feature>
<dbReference type="OrthoDB" id="76224at2759"/>
<evidence type="ECO:0000313" key="3">
    <source>
        <dbReference type="Proteomes" id="UP000242474"/>
    </source>
</evidence>
<feature type="compositionally biased region" description="Basic residues" evidence="1">
    <location>
        <begin position="267"/>
        <end position="280"/>
    </location>
</feature>
<name>A0A2G5BFE9_COERN</name>
<dbReference type="InterPro" id="IPR053263">
    <property type="entry name" value="Euk_RPA34_RNAP_subunit"/>
</dbReference>
<gene>
    <name evidence="2" type="ORF">COEREDRAFT_7319</name>
</gene>
<organism evidence="2 3">
    <name type="scientific">Coemansia reversa (strain ATCC 12441 / NRRL 1564)</name>
    <dbReference type="NCBI Taxonomy" id="763665"/>
    <lineage>
        <taxon>Eukaryota</taxon>
        <taxon>Fungi</taxon>
        <taxon>Fungi incertae sedis</taxon>
        <taxon>Zoopagomycota</taxon>
        <taxon>Kickxellomycotina</taxon>
        <taxon>Kickxellomycetes</taxon>
        <taxon>Kickxellales</taxon>
        <taxon>Kickxellaceae</taxon>
        <taxon>Coemansia</taxon>
    </lineage>
</organism>
<dbReference type="EMBL" id="KZ303493">
    <property type="protein sequence ID" value="PIA17730.1"/>
    <property type="molecule type" value="Genomic_DNA"/>
</dbReference>
<dbReference type="Pfam" id="PF08208">
    <property type="entry name" value="RNA_polI_A34"/>
    <property type="match status" value="1"/>
</dbReference>
<protein>
    <recommendedName>
        <fullName evidence="4">DNA-directed RNA polymerase I, subunit RPA34.5</fullName>
    </recommendedName>
</protein>
<dbReference type="PANTHER" id="PTHR28155">
    <property type="entry name" value="ACR243WP"/>
    <property type="match status" value="1"/>
</dbReference>
<evidence type="ECO:0000313" key="2">
    <source>
        <dbReference type="EMBL" id="PIA17730.1"/>
    </source>
</evidence>